<accession>A0A1M6HHM3</accession>
<dbReference type="AlphaFoldDB" id="A0A1M6HHM3"/>
<evidence type="ECO:0000259" key="18">
    <source>
        <dbReference type="Pfam" id="PF02706"/>
    </source>
</evidence>
<keyword evidence="10" id="KW-0418">Kinase</keyword>
<dbReference type="EC" id="2.7.10.2" evidence="4"/>
<evidence type="ECO:0000256" key="7">
    <source>
        <dbReference type="ARBA" id="ARBA00022679"/>
    </source>
</evidence>
<evidence type="ECO:0000256" key="17">
    <source>
        <dbReference type="SAM" id="Phobius"/>
    </source>
</evidence>
<evidence type="ECO:0000259" key="19">
    <source>
        <dbReference type="Pfam" id="PF13614"/>
    </source>
</evidence>
<evidence type="ECO:0000256" key="12">
    <source>
        <dbReference type="ARBA" id="ARBA00022989"/>
    </source>
</evidence>
<keyword evidence="9" id="KW-0547">Nucleotide-binding</keyword>
<feature type="transmembrane region" description="Helical" evidence="17">
    <location>
        <begin position="23"/>
        <end position="42"/>
    </location>
</feature>
<dbReference type="Pfam" id="PF13807">
    <property type="entry name" value="GNVR"/>
    <property type="match status" value="1"/>
</dbReference>
<evidence type="ECO:0000256" key="8">
    <source>
        <dbReference type="ARBA" id="ARBA00022692"/>
    </source>
</evidence>
<evidence type="ECO:0000256" key="9">
    <source>
        <dbReference type="ARBA" id="ARBA00022741"/>
    </source>
</evidence>
<keyword evidence="11" id="KW-0067">ATP-binding</keyword>
<dbReference type="InterPro" id="IPR025669">
    <property type="entry name" value="AAA_dom"/>
</dbReference>
<keyword evidence="8 17" id="KW-0812">Transmembrane</keyword>
<gene>
    <name evidence="21" type="ORF">SAMN05444159_0007</name>
</gene>
<evidence type="ECO:0000256" key="11">
    <source>
        <dbReference type="ARBA" id="ARBA00022840"/>
    </source>
</evidence>
<reference evidence="21 22" key="1">
    <citation type="submission" date="2016-11" db="EMBL/GenBank/DDBJ databases">
        <authorList>
            <person name="Jaros S."/>
            <person name="Januszkiewicz K."/>
            <person name="Wedrychowicz H."/>
        </authorList>
    </citation>
    <scope>NUCLEOTIDE SEQUENCE [LARGE SCALE GENOMIC DNA]</scope>
    <source>
        <strain evidence="21 22">GAS499</strain>
    </source>
</reference>
<evidence type="ECO:0000256" key="2">
    <source>
        <dbReference type="ARBA" id="ARBA00007316"/>
    </source>
</evidence>
<evidence type="ECO:0000313" key="21">
    <source>
        <dbReference type="EMBL" id="SHJ21642.1"/>
    </source>
</evidence>
<dbReference type="GO" id="GO:0005886">
    <property type="term" value="C:plasma membrane"/>
    <property type="evidence" value="ECO:0007669"/>
    <property type="project" value="UniProtKB-SubCell"/>
</dbReference>
<comment type="subcellular location">
    <subcellularLocation>
        <location evidence="1">Cell inner membrane</location>
        <topology evidence="1">Multi-pass membrane protein</topology>
    </subcellularLocation>
</comment>
<evidence type="ECO:0000256" key="1">
    <source>
        <dbReference type="ARBA" id="ARBA00004429"/>
    </source>
</evidence>
<dbReference type="InterPro" id="IPR032807">
    <property type="entry name" value="GNVR"/>
</dbReference>
<proteinExistence type="inferred from homology"/>
<evidence type="ECO:0000256" key="16">
    <source>
        <dbReference type="SAM" id="Coils"/>
    </source>
</evidence>
<dbReference type="SUPFAM" id="SSF52540">
    <property type="entry name" value="P-loop containing nucleoside triphosphate hydrolases"/>
    <property type="match status" value="1"/>
</dbReference>
<dbReference type="InterPro" id="IPR027417">
    <property type="entry name" value="P-loop_NTPase"/>
</dbReference>
<keyword evidence="7" id="KW-0808">Transferase</keyword>
<keyword evidence="6" id="KW-0997">Cell inner membrane</keyword>
<evidence type="ECO:0000256" key="3">
    <source>
        <dbReference type="ARBA" id="ARBA00008883"/>
    </source>
</evidence>
<feature type="domain" description="Tyrosine-protein kinase G-rich" evidence="20">
    <location>
        <begin position="254"/>
        <end position="329"/>
    </location>
</feature>
<dbReference type="Pfam" id="PF13614">
    <property type="entry name" value="AAA_31"/>
    <property type="match status" value="1"/>
</dbReference>
<evidence type="ECO:0000256" key="5">
    <source>
        <dbReference type="ARBA" id="ARBA00022475"/>
    </source>
</evidence>
<evidence type="ECO:0000259" key="20">
    <source>
        <dbReference type="Pfam" id="PF13807"/>
    </source>
</evidence>
<keyword evidence="5" id="KW-1003">Cell membrane</keyword>
<evidence type="ECO:0000256" key="6">
    <source>
        <dbReference type="ARBA" id="ARBA00022519"/>
    </source>
</evidence>
<protein>
    <recommendedName>
        <fullName evidence="4">non-specific protein-tyrosine kinase</fullName>
        <ecNumber evidence="4">2.7.10.2</ecNumber>
    </recommendedName>
</protein>
<organism evidence="21 22">
    <name type="scientific">Bradyrhizobium lablabi</name>
    <dbReference type="NCBI Taxonomy" id="722472"/>
    <lineage>
        <taxon>Bacteria</taxon>
        <taxon>Pseudomonadati</taxon>
        <taxon>Pseudomonadota</taxon>
        <taxon>Alphaproteobacteria</taxon>
        <taxon>Hyphomicrobiales</taxon>
        <taxon>Nitrobacteraceae</taxon>
        <taxon>Bradyrhizobium</taxon>
    </lineage>
</organism>
<name>A0A1M6HHM3_9BRAD</name>
<dbReference type="Pfam" id="PF02706">
    <property type="entry name" value="Wzz"/>
    <property type="match status" value="1"/>
</dbReference>
<evidence type="ECO:0000256" key="10">
    <source>
        <dbReference type="ARBA" id="ARBA00022777"/>
    </source>
</evidence>
<keyword evidence="12 17" id="KW-1133">Transmembrane helix</keyword>
<dbReference type="Gene3D" id="3.40.50.300">
    <property type="entry name" value="P-loop containing nucleotide triphosphate hydrolases"/>
    <property type="match status" value="1"/>
</dbReference>
<sequence>MAGAEEPLIDLGEAFRVLRRRRVLVASILALAVSGAAVYLAMTPGRYTASSMLLFDVRKNEPFQQQGYPNAAADSAFVDSEVEVLKSENLARSVVRTLSLQSDPEFAPSAGFAAAIQGFIEGIVEAVLGTSRTSTESDQFGRVVRLFQKNLTIKRTGLTYVVSIDYRSLDPNRAARISNAAAEAYLVGELESKYQAARRANIWLQDRINELKAQAEKTERAVAEYKAKNNVDTSGPRPNEQQLVDASSERRIILKDLESSAQTNRALHEALLQRVTEFTQQQSFPATEARVVSPASPPLEKSEPKALIALGVASILGLVGGFGAAFAREYLDRTFRSSKQVEREVGVECLGILPAIAPARWRLPKWHRDVASGERIISERHRFVVGEPLSRFAETIRDLKVAADTADLHRSDKVIGITSARPHEGKSLLAANLSEMIALSGCKVLLIDCELRNGGLTGQFAPKAKGGLLEVVAGRAAVNDFIWCDPITNLHFLPAVKLAGGRDQNTKEQLSPAALFQRTQLTPMGLKALLESVQDSYDYVILDLPPITPVADVKAISHLIDAFILVIEFGRTSQQAVIDALNAAPTVCEKLLGAVLNKADPDELRRLAS</sequence>
<keyword evidence="14" id="KW-0829">Tyrosine-protein kinase</keyword>
<evidence type="ECO:0000313" key="22">
    <source>
        <dbReference type="Proteomes" id="UP000189935"/>
    </source>
</evidence>
<dbReference type="Proteomes" id="UP000189935">
    <property type="component" value="Chromosome I"/>
</dbReference>
<comment type="similarity">
    <text evidence="3">Belongs to the etk/wzc family.</text>
</comment>
<dbReference type="GO" id="GO:0004713">
    <property type="term" value="F:protein tyrosine kinase activity"/>
    <property type="evidence" value="ECO:0007669"/>
    <property type="project" value="TreeGrafter"/>
</dbReference>
<comment type="catalytic activity">
    <reaction evidence="15">
        <text>L-tyrosyl-[protein] + ATP = O-phospho-L-tyrosyl-[protein] + ADP + H(+)</text>
        <dbReference type="Rhea" id="RHEA:10596"/>
        <dbReference type="Rhea" id="RHEA-COMP:10136"/>
        <dbReference type="Rhea" id="RHEA-COMP:20101"/>
        <dbReference type="ChEBI" id="CHEBI:15378"/>
        <dbReference type="ChEBI" id="CHEBI:30616"/>
        <dbReference type="ChEBI" id="CHEBI:46858"/>
        <dbReference type="ChEBI" id="CHEBI:61978"/>
        <dbReference type="ChEBI" id="CHEBI:456216"/>
        <dbReference type="EC" id="2.7.10.2"/>
    </reaction>
</comment>
<dbReference type="InterPro" id="IPR005702">
    <property type="entry name" value="Wzc-like_C"/>
</dbReference>
<dbReference type="InterPro" id="IPR050445">
    <property type="entry name" value="Bact_polysacc_biosynth/exp"/>
</dbReference>
<keyword evidence="16" id="KW-0175">Coiled coil</keyword>
<feature type="coiled-coil region" evidence="16">
    <location>
        <begin position="194"/>
        <end position="228"/>
    </location>
</feature>
<keyword evidence="13 17" id="KW-0472">Membrane</keyword>
<evidence type="ECO:0000256" key="13">
    <source>
        <dbReference type="ARBA" id="ARBA00023136"/>
    </source>
</evidence>
<dbReference type="PANTHER" id="PTHR32309:SF13">
    <property type="entry name" value="FERRIC ENTEROBACTIN TRANSPORT PROTEIN FEPE"/>
    <property type="match status" value="1"/>
</dbReference>
<evidence type="ECO:0000256" key="15">
    <source>
        <dbReference type="ARBA" id="ARBA00051245"/>
    </source>
</evidence>
<dbReference type="PANTHER" id="PTHR32309">
    <property type="entry name" value="TYROSINE-PROTEIN KINASE"/>
    <property type="match status" value="1"/>
</dbReference>
<feature type="domain" description="AAA" evidence="19">
    <location>
        <begin position="413"/>
        <end position="577"/>
    </location>
</feature>
<dbReference type="InterPro" id="IPR003856">
    <property type="entry name" value="LPS_length_determ_N"/>
</dbReference>
<dbReference type="EMBL" id="LT670844">
    <property type="protein sequence ID" value="SHJ21642.1"/>
    <property type="molecule type" value="Genomic_DNA"/>
</dbReference>
<evidence type="ECO:0000256" key="14">
    <source>
        <dbReference type="ARBA" id="ARBA00023137"/>
    </source>
</evidence>
<dbReference type="CDD" id="cd05387">
    <property type="entry name" value="BY-kinase"/>
    <property type="match status" value="1"/>
</dbReference>
<feature type="domain" description="Polysaccharide chain length determinant N-terminal" evidence="18">
    <location>
        <begin position="9"/>
        <end position="97"/>
    </location>
</feature>
<comment type="similarity">
    <text evidence="2">Belongs to the CpsD/CapB family.</text>
</comment>
<evidence type="ECO:0000256" key="4">
    <source>
        <dbReference type="ARBA" id="ARBA00011903"/>
    </source>
</evidence>